<gene>
    <name evidence="1" type="ORF">RAG0_02435</name>
</gene>
<evidence type="ECO:0000313" key="1">
    <source>
        <dbReference type="EMBL" id="CZS91882.1"/>
    </source>
</evidence>
<dbReference type="OrthoDB" id="2125396at2759"/>
<dbReference type="SUPFAM" id="SSF52047">
    <property type="entry name" value="RNI-like"/>
    <property type="match status" value="1"/>
</dbReference>
<name>A0A1E1K1L4_9HELO</name>
<sequence length="432" mass="47536">MTEVNITNSSAEETCLSAAISPSMEAPDEAQFEAVSLANPPQYLPPEIIDIILSYIPLRPASQSTLRACTLINRSFYYASTPLLYHRPYITPSNFSLFVQTICPSKNAHIKLTPLSPLVHRLDMGALVHNSSKSLTARLLGRLKGNIEQFVAPQSSFAINSFAALGKCRGMKLLDLSLISASISNSLLFQTLSHLNDLETLYFPRSSALDQLSVAANTIPYIWPPKLSALHLAGGITDSFLWTHMISLPQTLRTLSIQHCSQIHQHSVIHVLEVLGERLKHLTIRHPMNHLSITSLDNLLLLCPGLLALRISADFISPALFAAENIPLNIPQSTCKNGSSKPSQTHPLRILDLECSPSASSEVDIPPNVIYQAAEEGMLPDLRSVRVSMRLAWGATETLRRDASDLLEVMEEREVERPVGVQAEVLWSMGDT</sequence>
<dbReference type="InterPro" id="IPR032675">
    <property type="entry name" value="LRR_dom_sf"/>
</dbReference>
<accession>A0A1E1K1L4</accession>
<keyword evidence="2" id="KW-1185">Reference proteome</keyword>
<evidence type="ECO:0000313" key="2">
    <source>
        <dbReference type="Proteomes" id="UP000178912"/>
    </source>
</evidence>
<organism evidence="1 2">
    <name type="scientific">Rhynchosporium agropyri</name>
    <dbReference type="NCBI Taxonomy" id="914238"/>
    <lineage>
        <taxon>Eukaryota</taxon>
        <taxon>Fungi</taxon>
        <taxon>Dikarya</taxon>
        <taxon>Ascomycota</taxon>
        <taxon>Pezizomycotina</taxon>
        <taxon>Leotiomycetes</taxon>
        <taxon>Helotiales</taxon>
        <taxon>Ploettnerulaceae</taxon>
        <taxon>Rhynchosporium</taxon>
    </lineage>
</organism>
<dbReference type="AlphaFoldDB" id="A0A1E1K1L4"/>
<proteinExistence type="predicted"/>
<protein>
    <submittedName>
        <fullName evidence="1">Uncharacterized protein</fullName>
    </submittedName>
</protein>
<dbReference type="Gene3D" id="3.80.10.10">
    <property type="entry name" value="Ribonuclease Inhibitor"/>
    <property type="match status" value="1"/>
</dbReference>
<dbReference type="Proteomes" id="UP000178912">
    <property type="component" value="Unassembled WGS sequence"/>
</dbReference>
<dbReference type="EMBL" id="FJUX01000010">
    <property type="protein sequence ID" value="CZS91882.1"/>
    <property type="molecule type" value="Genomic_DNA"/>
</dbReference>
<reference evidence="2" key="1">
    <citation type="submission" date="2016-03" db="EMBL/GenBank/DDBJ databases">
        <authorList>
            <person name="Guldener U."/>
        </authorList>
    </citation>
    <scope>NUCLEOTIDE SEQUENCE [LARGE SCALE GENOMIC DNA]</scope>
    <source>
        <strain evidence="2">04CH-RAC-A.6.1</strain>
    </source>
</reference>